<dbReference type="EMBL" id="QUNO01000035">
    <property type="protein sequence ID" value="REH25997.1"/>
    <property type="molecule type" value="Genomic_DNA"/>
</dbReference>
<proteinExistence type="predicted"/>
<evidence type="ECO:0000313" key="2">
    <source>
        <dbReference type="EMBL" id="REH25997.1"/>
    </source>
</evidence>
<keyword evidence="3" id="KW-1185">Reference proteome</keyword>
<protein>
    <submittedName>
        <fullName evidence="2">Uncharacterized protein</fullName>
    </submittedName>
</protein>
<accession>A0A3E0GSL8</accession>
<feature type="region of interest" description="Disordered" evidence="1">
    <location>
        <begin position="94"/>
        <end position="116"/>
    </location>
</feature>
<reference evidence="2 3" key="1">
    <citation type="submission" date="2018-08" db="EMBL/GenBank/DDBJ databases">
        <title>Genomic Encyclopedia of Archaeal and Bacterial Type Strains, Phase II (KMG-II): from individual species to whole genera.</title>
        <authorList>
            <person name="Goeker M."/>
        </authorList>
    </citation>
    <scope>NUCLEOTIDE SEQUENCE [LARGE SCALE GENOMIC DNA]</scope>
    <source>
        <strain evidence="2 3">DSM 45791</strain>
    </source>
</reference>
<sequence>MTTTTATPSLVEQMLEQARLLLNKRFMAASDITIAEVYLDAAEVARQYPGGRDDVLAAAAELRKAEDRPHTGDQERHITAARLRLRIAAASHQPADDVVLPAPKPTRRRFNGDAAH</sequence>
<dbReference type="AlphaFoldDB" id="A0A3E0GSL8"/>
<evidence type="ECO:0000256" key="1">
    <source>
        <dbReference type="SAM" id="MobiDB-lite"/>
    </source>
</evidence>
<organism evidence="2 3">
    <name type="scientific">Kutzneria buriramensis</name>
    <dbReference type="NCBI Taxonomy" id="1045776"/>
    <lineage>
        <taxon>Bacteria</taxon>
        <taxon>Bacillati</taxon>
        <taxon>Actinomycetota</taxon>
        <taxon>Actinomycetes</taxon>
        <taxon>Pseudonocardiales</taxon>
        <taxon>Pseudonocardiaceae</taxon>
        <taxon>Kutzneria</taxon>
    </lineage>
</organism>
<dbReference type="Proteomes" id="UP000256269">
    <property type="component" value="Unassembled WGS sequence"/>
</dbReference>
<gene>
    <name evidence="2" type="ORF">BCF44_13536</name>
</gene>
<evidence type="ECO:0000313" key="3">
    <source>
        <dbReference type="Proteomes" id="UP000256269"/>
    </source>
</evidence>
<name>A0A3E0GSL8_9PSEU</name>
<dbReference type="RefSeq" id="WP_116182086.1">
    <property type="nucleotide sequence ID" value="NZ_CP144375.1"/>
</dbReference>
<comment type="caution">
    <text evidence="2">The sequence shown here is derived from an EMBL/GenBank/DDBJ whole genome shotgun (WGS) entry which is preliminary data.</text>
</comment>